<feature type="domain" description="HSF-type DNA-binding" evidence="10">
    <location>
        <begin position="64"/>
        <end position="88"/>
    </location>
</feature>
<dbReference type="FunFam" id="1.10.10.10:FF:000037">
    <property type="entry name" value="Heat stress transcription factor B-4"/>
    <property type="match status" value="1"/>
</dbReference>
<dbReference type="SMART" id="SM00415">
    <property type="entry name" value="HSF"/>
    <property type="match status" value="1"/>
</dbReference>
<proteinExistence type="inferred from homology"/>
<dbReference type="PANTHER" id="PTHR10015:SF304">
    <property type="entry name" value="HEAT STRESS TRANSCRIPTION FACTOR B-4B"/>
    <property type="match status" value="1"/>
</dbReference>
<evidence type="ECO:0000256" key="6">
    <source>
        <dbReference type="ARBA" id="ARBA00023125"/>
    </source>
</evidence>
<name>A0A0K9NT81_ZOSMR</name>
<keyword evidence="12" id="KW-1185">Reference proteome</keyword>
<dbReference type="OrthoDB" id="60033at2759"/>
<dbReference type="STRING" id="29655.A0A0K9NT81"/>
<dbReference type="GO" id="GO:0043565">
    <property type="term" value="F:sequence-specific DNA binding"/>
    <property type="evidence" value="ECO:0007669"/>
    <property type="project" value="InterPro"/>
</dbReference>
<gene>
    <name evidence="11" type="ORF">ZOSMA_62G00220</name>
</gene>
<comment type="similarity">
    <text evidence="9">Belongs to the HSF family.</text>
</comment>
<comment type="caution">
    <text evidence="11">The sequence shown here is derived from an EMBL/GenBank/DDBJ whole genome shotgun (WGS) entry which is preliminary data.</text>
</comment>
<evidence type="ECO:0000256" key="1">
    <source>
        <dbReference type="ARBA" id="ARBA00004123"/>
    </source>
</evidence>
<dbReference type="PROSITE" id="PS00434">
    <property type="entry name" value="HSF_DOMAIN"/>
    <property type="match status" value="1"/>
</dbReference>
<dbReference type="AlphaFoldDB" id="A0A0K9NT81"/>
<keyword evidence="8" id="KW-0539">Nucleus</keyword>
<dbReference type="PRINTS" id="PR00056">
    <property type="entry name" value="HSFDOMAIN"/>
</dbReference>
<comment type="subcellular location">
    <subcellularLocation>
        <location evidence="1">Nucleus</location>
    </subcellularLocation>
</comment>
<comment type="subunit">
    <text evidence="2">Homotrimer.</text>
</comment>
<keyword evidence="7" id="KW-0804">Transcription</keyword>
<evidence type="ECO:0000256" key="2">
    <source>
        <dbReference type="ARBA" id="ARBA00011233"/>
    </source>
</evidence>
<dbReference type="Pfam" id="PF00447">
    <property type="entry name" value="HSF_DNA-bind"/>
    <property type="match status" value="1"/>
</dbReference>
<keyword evidence="3" id="KW-0597">Phosphoprotein</keyword>
<keyword evidence="4" id="KW-0805">Transcription regulation</keyword>
<dbReference type="InterPro" id="IPR036388">
    <property type="entry name" value="WH-like_DNA-bd_sf"/>
</dbReference>
<evidence type="ECO:0000256" key="8">
    <source>
        <dbReference type="ARBA" id="ARBA00023242"/>
    </source>
</evidence>
<keyword evidence="6" id="KW-0238">DNA-binding</keyword>
<dbReference type="GO" id="GO:0003700">
    <property type="term" value="F:DNA-binding transcription factor activity"/>
    <property type="evidence" value="ECO:0000318"/>
    <property type="project" value="GO_Central"/>
</dbReference>
<dbReference type="InterPro" id="IPR000232">
    <property type="entry name" value="HSF_DNA-bd"/>
</dbReference>
<dbReference type="InterPro" id="IPR036390">
    <property type="entry name" value="WH_DNA-bd_sf"/>
</dbReference>
<dbReference type="Gene3D" id="1.10.10.10">
    <property type="entry name" value="Winged helix-like DNA-binding domain superfamily/Winged helix DNA-binding domain"/>
    <property type="match status" value="1"/>
</dbReference>
<evidence type="ECO:0000313" key="11">
    <source>
        <dbReference type="EMBL" id="KMZ59989.1"/>
    </source>
</evidence>
<dbReference type="GO" id="GO:0005634">
    <property type="term" value="C:nucleus"/>
    <property type="evidence" value="ECO:0000318"/>
    <property type="project" value="GO_Central"/>
</dbReference>
<protein>
    <submittedName>
        <fullName evidence="11">Heat stress transcription factor B-4b</fullName>
    </submittedName>
</protein>
<dbReference type="PANTHER" id="PTHR10015">
    <property type="entry name" value="HEAT SHOCK TRANSCRIPTION FACTOR"/>
    <property type="match status" value="1"/>
</dbReference>
<accession>A0A0K9NT81</accession>
<evidence type="ECO:0000256" key="4">
    <source>
        <dbReference type="ARBA" id="ARBA00023015"/>
    </source>
</evidence>
<dbReference type="EMBL" id="LFYR01001680">
    <property type="protein sequence ID" value="KMZ59989.1"/>
    <property type="molecule type" value="Genomic_DNA"/>
</dbReference>
<evidence type="ECO:0000256" key="3">
    <source>
        <dbReference type="ARBA" id="ARBA00022553"/>
    </source>
</evidence>
<sequence length="283" mass="32376">MAYLVEKCGEMVVSMDSQKSVPAPFLTKTYQLVEDSYTDHIVSWGEDETTFVVWKPPEFARDLLPNYFKHNNFSSFVRQLNTYGFRKIVADRWEFANEFFRKGQKPLLSEIHRRKSSQISQHYHQHHFYHDPMLSQTSFLTNEIPWDAHAQLQAPPIPLTSTGVGVGVGVGEHHFLSTLSEDNQRLRRRNTFLLSELTHMKKLYNDIIYFLQNHVSPVQPEQRSSPAPAAATPLSLYGVNSSRPMAETSLSDDQGVGVLRLFGVPLDGNSKKRLHLEGEDTED</sequence>
<dbReference type="OMA" id="QDESLCW"/>
<organism evidence="11 12">
    <name type="scientific">Zostera marina</name>
    <name type="common">Eelgrass</name>
    <dbReference type="NCBI Taxonomy" id="29655"/>
    <lineage>
        <taxon>Eukaryota</taxon>
        <taxon>Viridiplantae</taxon>
        <taxon>Streptophyta</taxon>
        <taxon>Embryophyta</taxon>
        <taxon>Tracheophyta</taxon>
        <taxon>Spermatophyta</taxon>
        <taxon>Magnoliopsida</taxon>
        <taxon>Liliopsida</taxon>
        <taxon>Zosteraceae</taxon>
        <taxon>Zostera</taxon>
    </lineage>
</organism>
<evidence type="ECO:0000313" key="12">
    <source>
        <dbReference type="Proteomes" id="UP000036987"/>
    </source>
</evidence>
<evidence type="ECO:0000256" key="5">
    <source>
        <dbReference type="ARBA" id="ARBA00023016"/>
    </source>
</evidence>
<dbReference type="SUPFAM" id="SSF46785">
    <property type="entry name" value="Winged helix' DNA-binding domain"/>
    <property type="match status" value="1"/>
</dbReference>
<reference evidence="12" key="1">
    <citation type="journal article" date="2016" name="Nature">
        <title>The genome of the seagrass Zostera marina reveals angiosperm adaptation to the sea.</title>
        <authorList>
            <person name="Olsen J.L."/>
            <person name="Rouze P."/>
            <person name="Verhelst B."/>
            <person name="Lin Y.-C."/>
            <person name="Bayer T."/>
            <person name="Collen J."/>
            <person name="Dattolo E."/>
            <person name="De Paoli E."/>
            <person name="Dittami S."/>
            <person name="Maumus F."/>
            <person name="Michel G."/>
            <person name="Kersting A."/>
            <person name="Lauritano C."/>
            <person name="Lohaus R."/>
            <person name="Toepel M."/>
            <person name="Tonon T."/>
            <person name="Vanneste K."/>
            <person name="Amirebrahimi M."/>
            <person name="Brakel J."/>
            <person name="Bostroem C."/>
            <person name="Chovatia M."/>
            <person name="Grimwood J."/>
            <person name="Jenkins J.W."/>
            <person name="Jueterbock A."/>
            <person name="Mraz A."/>
            <person name="Stam W.T."/>
            <person name="Tice H."/>
            <person name="Bornberg-Bauer E."/>
            <person name="Green P.J."/>
            <person name="Pearson G.A."/>
            <person name="Procaccini G."/>
            <person name="Duarte C.M."/>
            <person name="Schmutz J."/>
            <person name="Reusch T.B.H."/>
            <person name="Van de Peer Y."/>
        </authorList>
    </citation>
    <scope>NUCLEOTIDE SEQUENCE [LARGE SCALE GENOMIC DNA]</scope>
    <source>
        <strain evidence="12">cv. Finnish</strain>
    </source>
</reference>
<evidence type="ECO:0000259" key="10">
    <source>
        <dbReference type="PROSITE" id="PS00434"/>
    </source>
</evidence>
<dbReference type="Proteomes" id="UP000036987">
    <property type="component" value="Unassembled WGS sequence"/>
</dbReference>
<evidence type="ECO:0000256" key="9">
    <source>
        <dbReference type="RuleBase" id="RU004020"/>
    </source>
</evidence>
<evidence type="ECO:0000256" key="7">
    <source>
        <dbReference type="ARBA" id="ARBA00023163"/>
    </source>
</evidence>
<keyword evidence="5" id="KW-0346">Stress response</keyword>